<dbReference type="InterPro" id="IPR012675">
    <property type="entry name" value="Beta-grasp_dom_sf"/>
</dbReference>
<comment type="caution">
    <text evidence="1">The sequence shown here is derived from an EMBL/GenBank/DDBJ whole genome shotgun (WGS) entry which is preliminary data.</text>
</comment>
<protein>
    <recommendedName>
        <fullName evidence="3">ThiS family protein</fullName>
    </recommendedName>
</protein>
<dbReference type="Gene3D" id="3.10.20.30">
    <property type="match status" value="1"/>
</dbReference>
<dbReference type="InterPro" id="IPR003749">
    <property type="entry name" value="ThiS/MoaD-like"/>
</dbReference>
<dbReference type="STRING" id="1705564.APG08_01206"/>
<gene>
    <name evidence="1" type="ORF">AMQ22_01484</name>
</gene>
<name>A0A150IZ76_9EURY</name>
<reference evidence="1 2" key="1">
    <citation type="journal article" date="2016" name="ISME J.">
        <title>Chasing the elusive Euryarchaeota class WSA2: genomes reveal a uniquely fastidious methyl-reducing methanogen.</title>
        <authorList>
            <person name="Nobu M.K."/>
            <person name="Narihiro T."/>
            <person name="Kuroda K."/>
            <person name="Mei R."/>
            <person name="Liu W.T."/>
        </authorList>
    </citation>
    <scope>NUCLEOTIDE SEQUENCE [LARGE SCALE GENOMIC DNA]</scope>
    <source>
        <strain evidence="1">U1lsi0528_Bin055</strain>
    </source>
</reference>
<organism evidence="1 2">
    <name type="scientific">Candidatus Methanofastidiosum methylothiophilum</name>
    <dbReference type="NCBI Taxonomy" id="1705564"/>
    <lineage>
        <taxon>Archaea</taxon>
        <taxon>Methanobacteriati</taxon>
        <taxon>Methanobacteriota</taxon>
        <taxon>Stenosarchaea group</taxon>
        <taxon>Candidatus Methanofastidiosia</taxon>
        <taxon>Candidatus Methanofastidiosales</taxon>
        <taxon>Candidatus Methanofastidiosaceae</taxon>
        <taxon>Candidatus Methanofastidiosum</taxon>
    </lineage>
</organism>
<dbReference type="EMBL" id="LNGC01000076">
    <property type="protein sequence ID" value="KYC50277.1"/>
    <property type="molecule type" value="Genomic_DNA"/>
</dbReference>
<proteinExistence type="predicted"/>
<dbReference type="Proteomes" id="UP000075398">
    <property type="component" value="Unassembled WGS sequence"/>
</dbReference>
<dbReference type="AlphaFoldDB" id="A0A150IZ76"/>
<evidence type="ECO:0000313" key="2">
    <source>
        <dbReference type="Proteomes" id="UP000075398"/>
    </source>
</evidence>
<evidence type="ECO:0008006" key="3">
    <source>
        <dbReference type="Google" id="ProtNLM"/>
    </source>
</evidence>
<dbReference type="SUPFAM" id="SSF54285">
    <property type="entry name" value="MoaD/ThiS"/>
    <property type="match status" value="1"/>
</dbReference>
<evidence type="ECO:0000313" key="1">
    <source>
        <dbReference type="EMBL" id="KYC50277.1"/>
    </source>
</evidence>
<accession>A0A150IZ76</accession>
<dbReference type="InterPro" id="IPR016155">
    <property type="entry name" value="Mopterin_synth/thiamin_S_b"/>
</dbReference>
<sequence>MIKVVFLRDKKGVEVEAKNVSEVFSKLDILREQYVVIKKGRIICEDEPLSEEDTIELFTVASGG</sequence>
<dbReference type="Pfam" id="PF02597">
    <property type="entry name" value="ThiS"/>
    <property type="match status" value="1"/>
</dbReference>